<reference evidence="1" key="1">
    <citation type="submission" date="2022-07" db="EMBL/GenBank/DDBJ databases">
        <authorList>
            <consortium name="DAFM: The Division of Animal and Food Microbiology"/>
        </authorList>
    </citation>
    <scope>NUCLEOTIDE SEQUENCE</scope>
    <source>
        <strain evidence="1">19MO01SH01-2</strain>
    </source>
</reference>
<proteinExistence type="predicted"/>
<gene>
    <name evidence="1" type="ORF">QEG23_000991</name>
</gene>
<dbReference type="AlphaFoldDB" id="A0AAI9BZT8"/>
<accession>A0AAI9BZT8</accession>
<sequence>MNVEHIIAAAGDRSALVNQQRAAIAVAAALETAMTSTHPASGGGRALTFTFAGASQLQAACDAWRAYALATIDTPAPVAATATQRLTAQIGLALFDDPTMDLAQITSLVTTARSNSQTALLPVIANEATEAGHGRS</sequence>
<name>A0AAI9BZT8_STEMA</name>
<comment type="caution">
    <text evidence="1">The sequence shown here is derived from an EMBL/GenBank/DDBJ whole genome shotgun (WGS) entry which is preliminary data.</text>
</comment>
<evidence type="ECO:0000313" key="1">
    <source>
        <dbReference type="EMBL" id="EKT4091506.1"/>
    </source>
</evidence>
<organism evidence="1 2">
    <name type="scientific">Stenotrophomonas maltophilia</name>
    <name type="common">Pseudomonas maltophilia</name>
    <name type="synonym">Xanthomonas maltophilia</name>
    <dbReference type="NCBI Taxonomy" id="40324"/>
    <lineage>
        <taxon>Bacteria</taxon>
        <taxon>Pseudomonadati</taxon>
        <taxon>Pseudomonadota</taxon>
        <taxon>Gammaproteobacteria</taxon>
        <taxon>Lysobacterales</taxon>
        <taxon>Lysobacteraceae</taxon>
        <taxon>Stenotrophomonas</taxon>
        <taxon>Stenotrophomonas maltophilia group</taxon>
    </lineage>
</organism>
<dbReference type="RefSeq" id="WP_125892208.1">
    <property type="nucleotide sequence ID" value="NZ_RATQ01000006.1"/>
</dbReference>
<dbReference type="EMBL" id="ABLOJW010000004">
    <property type="protein sequence ID" value="EKT4091506.1"/>
    <property type="molecule type" value="Genomic_DNA"/>
</dbReference>
<evidence type="ECO:0000313" key="2">
    <source>
        <dbReference type="Proteomes" id="UP001218208"/>
    </source>
</evidence>
<dbReference type="Proteomes" id="UP001218208">
    <property type="component" value="Unassembled WGS sequence"/>
</dbReference>
<protein>
    <submittedName>
        <fullName evidence="1">Uncharacterized protein</fullName>
    </submittedName>
</protein>